<evidence type="ECO:0000313" key="16">
    <source>
        <dbReference type="EMBL" id="CAK9202084.1"/>
    </source>
</evidence>
<feature type="signal peptide" evidence="14">
    <location>
        <begin position="1"/>
        <end position="29"/>
    </location>
</feature>
<comment type="cofactor">
    <cofactor evidence="3">
        <name>heme b</name>
        <dbReference type="ChEBI" id="CHEBI:60344"/>
    </cofactor>
</comment>
<dbReference type="PANTHER" id="PTHR31517:SF59">
    <property type="entry name" value="PEROXIDASE"/>
    <property type="match status" value="1"/>
</dbReference>
<evidence type="ECO:0000256" key="10">
    <source>
        <dbReference type="ARBA" id="ARBA00022837"/>
    </source>
</evidence>
<dbReference type="SUPFAM" id="SSF48113">
    <property type="entry name" value="Heme-dependent peroxidases"/>
    <property type="match status" value="2"/>
</dbReference>
<keyword evidence="11" id="KW-0560">Oxidoreductase</keyword>
<proteinExistence type="inferred from homology"/>
<dbReference type="InterPro" id="IPR033905">
    <property type="entry name" value="Secretory_peroxidase"/>
</dbReference>
<keyword evidence="17" id="KW-1185">Reference proteome</keyword>
<keyword evidence="7" id="KW-0575">Peroxidase</keyword>
<sequence>MGRSGRFYYCGVLIALVLLIVALQCQIYAQQPGGVSVGYYQSNGLCNADVEGIVSSTVSQAMQADPTIPAGLLRLLFHDCWVEGCDGSILLDPTATNPTPEKTATPNLTVRGYEVIDQAKAALEQVCPNTVSCADIVALAGRDAAVLTGLNNQGLELDMPTGRFDGLVSSAAEATALIVSSRSNAQQLTQQFEQQGFTQDEMITLSGAHTIGRAHCNEVIGRLYNFPGSANGIDPTLDPTYAAQLQTLCPPNPSPDATVDLDPITPFIMDNNYYRNGVTNRAVLASDTAIFEDFQTQFASNLNSNDEQLWEQKFGDALVHLSTLNLKTASNGQIRVNCHLPPSILDLLEFCCKHILSVRMGRALQFVKLVAVIALTAIVNCVSAQTAVGFYDNQCPNAESIIQGMVQTRFNQDNSIAPALLRLFFHDCFAGCDASILIDSTPSNEAEMSAVPNQGLRGFDLIDEIKAAVENACPGVVSCADILALATMDATSLAGGPQWAVPTGRRDSTVSLAATANSLPSQTMTVAQASQSFASIGLSPQDLVILLGAHTVGATHCNFMADRLYNFQNTGAPDPTMDPGLVQGLKNVCVPPGVNGPDTGIFLDQGTGTIFDNVYFQQLLLNRGVMQIDQELSNDPTTSPFVQSYSGAGSFFADFATSMVKLGNNNVLTGSQGEIRLTCSAING</sequence>
<comment type="function">
    <text evidence="4">Removal of H(2)O(2), oxidation of toxic reductants, biosynthesis and degradation of lignin, suberization, auxin catabolism, response to environmental stresses such as wounding, pathogen attack and oxidative stress. These functions might be dependent on each isozyme/isoform in each plant tissue.</text>
</comment>
<keyword evidence="12" id="KW-0408">Iron</keyword>
<comment type="similarity">
    <text evidence="5">Belongs to the peroxidase family. Ascorbate peroxidase subfamily.</text>
</comment>
<evidence type="ECO:0000256" key="9">
    <source>
        <dbReference type="ARBA" id="ARBA00022723"/>
    </source>
</evidence>
<feature type="chain" id="PRO_5047162100" description="Plant heme peroxidase family profile domain-containing protein" evidence="14">
    <location>
        <begin position="30"/>
        <end position="684"/>
    </location>
</feature>
<comment type="cofactor">
    <cofactor evidence="2">
        <name>Ca(2+)</name>
        <dbReference type="ChEBI" id="CHEBI:29108"/>
    </cofactor>
</comment>
<evidence type="ECO:0000256" key="11">
    <source>
        <dbReference type="ARBA" id="ARBA00023002"/>
    </source>
</evidence>
<dbReference type="Pfam" id="PF00141">
    <property type="entry name" value="peroxidase"/>
    <property type="match status" value="2"/>
</dbReference>
<evidence type="ECO:0000256" key="3">
    <source>
        <dbReference type="ARBA" id="ARBA00001970"/>
    </source>
</evidence>
<keyword evidence="14" id="KW-0732">Signal</keyword>
<dbReference type="Gene3D" id="1.10.420.10">
    <property type="entry name" value="Peroxidase, domain 2"/>
    <property type="match status" value="2"/>
</dbReference>
<evidence type="ECO:0000256" key="6">
    <source>
        <dbReference type="ARBA" id="ARBA00022525"/>
    </source>
</evidence>
<dbReference type="InterPro" id="IPR000823">
    <property type="entry name" value="Peroxidase_pln"/>
</dbReference>
<keyword evidence="9" id="KW-0479">Metal-binding</keyword>
<dbReference type="InterPro" id="IPR010255">
    <property type="entry name" value="Haem_peroxidase_sf"/>
</dbReference>
<dbReference type="PROSITE" id="PS50873">
    <property type="entry name" value="PEROXIDASE_4"/>
    <property type="match status" value="2"/>
</dbReference>
<name>A0ABP0TPY1_9BRYO</name>
<feature type="domain" description="Plant heme peroxidase family profile" evidence="15">
    <location>
        <begin position="385"/>
        <end position="683"/>
    </location>
</feature>
<reference evidence="16" key="1">
    <citation type="submission" date="2024-02" db="EMBL/GenBank/DDBJ databases">
        <authorList>
            <consortium name="ELIXIR-Norway"/>
            <consortium name="Elixir Norway"/>
        </authorList>
    </citation>
    <scope>NUCLEOTIDE SEQUENCE</scope>
</reference>
<dbReference type="Proteomes" id="UP001497512">
    <property type="component" value="Chromosome 13"/>
</dbReference>
<dbReference type="PROSITE" id="PS00435">
    <property type="entry name" value="PEROXIDASE_1"/>
    <property type="match status" value="2"/>
</dbReference>
<dbReference type="InterPro" id="IPR019794">
    <property type="entry name" value="Peroxidases_AS"/>
</dbReference>
<organism evidence="16 17">
    <name type="scientific">Sphagnum troendelagicum</name>
    <dbReference type="NCBI Taxonomy" id="128251"/>
    <lineage>
        <taxon>Eukaryota</taxon>
        <taxon>Viridiplantae</taxon>
        <taxon>Streptophyta</taxon>
        <taxon>Embryophyta</taxon>
        <taxon>Bryophyta</taxon>
        <taxon>Sphagnophytina</taxon>
        <taxon>Sphagnopsida</taxon>
        <taxon>Sphagnales</taxon>
        <taxon>Sphagnaceae</taxon>
        <taxon>Sphagnum</taxon>
    </lineage>
</organism>
<dbReference type="PRINTS" id="PR00461">
    <property type="entry name" value="PLPEROXIDASE"/>
</dbReference>
<evidence type="ECO:0000256" key="8">
    <source>
        <dbReference type="ARBA" id="ARBA00022617"/>
    </source>
</evidence>
<comment type="catalytic activity">
    <reaction evidence="1">
        <text>2 a phenolic donor + H2O2 = 2 a phenolic radical donor + 2 H2O</text>
        <dbReference type="Rhea" id="RHEA:56136"/>
        <dbReference type="ChEBI" id="CHEBI:15377"/>
        <dbReference type="ChEBI" id="CHEBI:16240"/>
        <dbReference type="ChEBI" id="CHEBI:139520"/>
        <dbReference type="ChEBI" id="CHEBI:139521"/>
        <dbReference type="EC" id="1.11.1.7"/>
    </reaction>
</comment>
<dbReference type="Gene3D" id="1.10.520.10">
    <property type="match status" value="2"/>
</dbReference>
<evidence type="ECO:0000259" key="15">
    <source>
        <dbReference type="PROSITE" id="PS50873"/>
    </source>
</evidence>
<dbReference type="PANTHER" id="PTHR31517">
    <property type="match status" value="1"/>
</dbReference>
<evidence type="ECO:0000256" key="5">
    <source>
        <dbReference type="ARBA" id="ARBA00006873"/>
    </source>
</evidence>
<protein>
    <recommendedName>
        <fullName evidence="15">Plant heme peroxidase family profile domain-containing protein</fullName>
    </recommendedName>
</protein>
<evidence type="ECO:0000256" key="7">
    <source>
        <dbReference type="ARBA" id="ARBA00022559"/>
    </source>
</evidence>
<dbReference type="CDD" id="cd00693">
    <property type="entry name" value="secretory_peroxidase"/>
    <property type="match status" value="2"/>
</dbReference>
<keyword evidence="10" id="KW-0106">Calcium</keyword>
<dbReference type="InterPro" id="IPR002016">
    <property type="entry name" value="Haem_peroxidase"/>
</dbReference>
<evidence type="ECO:0000256" key="13">
    <source>
        <dbReference type="ARBA" id="ARBA00023157"/>
    </source>
</evidence>
<evidence type="ECO:0000256" key="12">
    <source>
        <dbReference type="ARBA" id="ARBA00023004"/>
    </source>
</evidence>
<evidence type="ECO:0000256" key="1">
    <source>
        <dbReference type="ARBA" id="ARBA00000189"/>
    </source>
</evidence>
<keyword evidence="6" id="KW-0964">Secreted</keyword>
<keyword evidence="8" id="KW-0349">Heme</keyword>
<evidence type="ECO:0000256" key="4">
    <source>
        <dbReference type="ARBA" id="ARBA00002322"/>
    </source>
</evidence>
<evidence type="ECO:0000256" key="14">
    <source>
        <dbReference type="SAM" id="SignalP"/>
    </source>
</evidence>
<feature type="domain" description="Plant heme peroxidase family profile" evidence="15">
    <location>
        <begin position="34"/>
        <end position="342"/>
    </location>
</feature>
<gene>
    <name evidence="16" type="ORF">CSSPTR1EN2_LOCUS6230</name>
</gene>
<keyword evidence="13" id="KW-1015">Disulfide bond</keyword>
<dbReference type="EMBL" id="OZ019905">
    <property type="protein sequence ID" value="CAK9202084.1"/>
    <property type="molecule type" value="Genomic_DNA"/>
</dbReference>
<dbReference type="PROSITE" id="PS00436">
    <property type="entry name" value="PEROXIDASE_2"/>
    <property type="match status" value="1"/>
</dbReference>
<dbReference type="InterPro" id="IPR019793">
    <property type="entry name" value="Peroxidases_heam-ligand_BS"/>
</dbReference>
<evidence type="ECO:0000313" key="17">
    <source>
        <dbReference type="Proteomes" id="UP001497512"/>
    </source>
</evidence>
<dbReference type="PRINTS" id="PR00458">
    <property type="entry name" value="PEROXIDASE"/>
</dbReference>
<evidence type="ECO:0000256" key="2">
    <source>
        <dbReference type="ARBA" id="ARBA00001913"/>
    </source>
</evidence>
<accession>A0ABP0TPY1</accession>